<dbReference type="RefSeq" id="WP_192568309.1">
    <property type="nucleotide sequence ID" value="NZ_JACZEP010000011.1"/>
</dbReference>
<proteinExistence type="predicted"/>
<accession>A0ABR9GUW8</accession>
<evidence type="ECO:0000313" key="2">
    <source>
        <dbReference type="Proteomes" id="UP000598227"/>
    </source>
</evidence>
<protein>
    <submittedName>
        <fullName evidence="1">Uncharacterized protein</fullName>
    </submittedName>
</protein>
<dbReference type="EMBL" id="JACZEP010000011">
    <property type="protein sequence ID" value="MBE1207478.1"/>
    <property type="molecule type" value="Genomic_DNA"/>
</dbReference>
<dbReference type="Proteomes" id="UP000598227">
    <property type="component" value="Unassembled WGS sequence"/>
</dbReference>
<comment type="caution">
    <text evidence="1">The sequence shown here is derived from an EMBL/GenBank/DDBJ whole genome shotgun (WGS) entry which is preliminary data.</text>
</comment>
<keyword evidence="2" id="KW-1185">Reference proteome</keyword>
<organism evidence="1 2">
    <name type="scientific">Aminobacter carboxidus</name>
    <dbReference type="NCBI Taxonomy" id="376165"/>
    <lineage>
        <taxon>Bacteria</taxon>
        <taxon>Pseudomonadati</taxon>
        <taxon>Pseudomonadota</taxon>
        <taxon>Alphaproteobacteria</taxon>
        <taxon>Hyphomicrobiales</taxon>
        <taxon>Phyllobacteriaceae</taxon>
        <taxon>Aminobacter</taxon>
    </lineage>
</organism>
<evidence type="ECO:0000313" key="1">
    <source>
        <dbReference type="EMBL" id="MBE1207478.1"/>
    </source>
</evidence>
<gene>
    <name evidence="1" type="ORF">IHE39_24585</name>
</gene>
<sequence>MSNFIVWESAEHMIADHRQRDPITVDYLVGDESDQGICDDCGTDLNVSKVAVSPSTIGPSFRDHLSPTMRETLAFEYFEVRPCIEADHQVRSYRVEDEFTDDLARAQKSGREFRAFWSLYGVDRGATMAIGDFVSKDAAHEVMNAILAIPAAVCNAIKTENLTQAQNNTDVDMTARSVADWLDDMINQSSNNQRI</sequence>
<name>A0ABR9GUW8_9HYPH</name>
<reference evidence="1 2" key="1">
    <citation type="submission" date="2020-09" db="EMBL/GenBank/DDBJ databases">
        <title>Draft Genome Sequence of Aminobacter carboxidus type strain DSM 1086, a soil Gram-negative carboxydobacterium.</title>
        <authorList>
            <person name="Turrini P."/>
            <person name="Tescari M."/>
            <person name="Artuso I."/>
            <person name="Lugli G.A."/>
            <person name="Frangipani E."/>
            <person name="Ventura M."/>
            <person name="Visca P."/>
        </authorList>
    </citation>
    <scope>NUCLEOTIDE SEQUENCE [LARGE SCALE GENOMIC DNA]</scope>
    <source>
        <strain evidence="1 2">DSM 1086</strain>
    </source>
</reference>